<evidence type="ECO:0000256" key="2">
    <source>
        <dbReference type="ARBA" id="ARBA00022737"/>
    </source>
</evidence>
<feature type="signal peptide" evidence="4">
    <location>
        <begin position="1"/>
        <end position="27"/>
    </location>
</feature>
<evidence type="ECO:0000313" key="6">
    <source>
        <dbReference type="EMBL" id="MDR6805172.1"/>
    </source>
</evidence>
<evidence type="ECO:0000313" key="7">
    <source>
        <dbReference type="Proteomes" id="UP001264980"/>
    </source>
</evidence>
<dbReference type="NCBIfam" id="TIGR04183">
    <property type="entry name" value="Por_Secre_tail"/>
    <property type="match status" value="1"/>
</dbReference>
<dbReference type="EMBL" id="JAVDTI010000002">
    <property type="protein sequence ID" value="MDR6805172.1"/>
    <property type="molecule type" value="Genomic_DNA"/>
</dbReference>
<evidence type="ECO:0000259" key="5">
    <source>
        <dbReference type="Pfam" id="PF18962"/>
    </source>
</evidence>
<dbReference type="Proteomes" id="UP001264980">
    <property type="component" value="Unassembled WGS sequence"/>
</dbReference>
<feature type="chain" id="PRO_5045095692" description="Secretion system C-terminal sorting domain-containing protein" evidence="4">
    <location>
        <begin position="28"/>
        <end position="647"/>
    </location>
</feature>
<comment type="caution">
    <text evidence="6">The sequence shown here is derived from an EMBL/GenBank/DDBJ whole genome shotgun (WGS) entry which is preliminary data.</text>
</comment>
<dbReference type="Gene3D" id="2.130.10.130">
    <property type="entry name" value="Integrin alpha, N-terminal"/>
    <property type="match status" value="2"/>
</dbReference>
<dbReference type="SMART" id="SM00191">
    <property type="entry name" value="Int_alpha"/>
    <property type="match status" value="4"/>
</dbReference>
<name>A0ABU1QW08_9BACT</name>
<keyword evidence="2" id="KW-0677">Repeat</keyword>
<dbReference type="InterPro" id="IPR013517">
    <property type="entry name" value="FG-GAP"/>
</dbReference>
<evidence type="ECO:0000256" key="4">
    <source>
        <dbReference type="SAM" id="SignalP"/>
    </source>
</evidence>
<evidence type="ECO:0000256" key="1">
    <source>
        <dbReference type="ARBA" id="ARBA00022729"/>
    </source>
</evidence>
<dbReference type="InterPro" id="IPR026444">
    <property type="entry name" value="Secre_tail"/>
</dbReference>
<dbReference type="PANTHER" id="PTHR36220:SF1">
    <property type="entry name" value="GAMMA TUBULIN COMPLEX COMPONENT C-TERMINAL DOMAIN-CONTAINING PROTEIN"/>
    <property type="match status" value="1"/>
</dbReference>
<organism evidence="6 7">
    <name type="scientific">Dyadobacter fermentans</name>
    <dbReference type="NCBI Taxonomy" id="94254"/>
    <lineage>
        <taxon>Bacteria</taxon>
        <taxon>Pseudomonadati</taxon>
        <taxon>Bacteroidota</taxon>
        <taxon>Cytophagia</taxon>
        <taxon>Cytophagales</taxon>
        <taxon>Spirosomataceae</taxon>
        <taxon>Dyadobacter</taxon>
    </lineage>
</organism>
<keyword evidence="7" id="KW-1185">Reference proteome</keyword>
<keyword evidence="3" id="KW-0325">Glycoprotein</keyword>
<dbReference type="InterPro" id="IPR028994">
    <property type="entry name" value="Integrin_alpha_N"/>
</dbReference>
<feature type="domain" description="Secretion system C-terminal sorting" evidence="5">
    <location>
        <begin position="575"/>
        <end position="645"/>
    </location>
</feature>
<gene>
    <name evidence="6" type="ORF">J2W84_002218</name>
</gene>
<dbReference type="Pfam" id="PF14312">
    <property type="entry name" value="FG-GAP_2"/>
    <property type="match status" value="7"/>
</dbReference>
<dbReference type="RefSeq" id="WP_309982707.1">
    <property type="nucleotide sequence ID" value="NZ_JAVDTI010000002.1"/>
</dbReference>
<dbReference type="PANTHER" id="PTHR36220">
    <property type="entry name" value="UNNAMED PRODUCT"/>
    <property type="match status" value="1"/>
</dbReference>
<dbReference type="InterPro" id="IPR013519">
    <property type="entry name" value="Int_alpha_beta-p"/>
</dbReference>
<proteinExistence type="predicted"/>
<dbReference type="Pfam" id="PF18962">
    <property type="entry name" value="Por_Secre_tail"/>
    <property type="match status" value="1"/>
</dbReference>
<reference evidence="6 7" key="1">
    <citation type="submission" date="2023-07" db="EMBL/GenBank/DDBJ databases">
        <title>Sorghum-associated microbial communities from plants grown in Nebraska, USA.</title>
        <authorList>
            <person name="Schachtman D."/>
        </authorList>
    </citation>
    <scope>NUCLEOTIDE SEQUENCE [LARGE SCALE GENOMIC DNA]</scope>
    <source>
        <strain evidence="6 7">BE57</strain>
    </source>
</reference>
<evidence type="ECO:0000256" key="3">
    <source>
        <dbReference type="ARBA" id="ARBA00023180"/>
    </source>
</evidence>
<sequence>MIDFLRSIRSGLLACAIFFALPTSSNAQDWSQVQKLLAKYPNGNSAAVPSMYYGQSVGISGNYAVVSAPDDAYDAAGGDYKPMAGSVYVLIKEAGEWKPAAKLTAPVRNAYARFGASAAISGDYVVVGETGAMAVEGRYVGLAHIFKRDQGGAGAWGLVKSIQTRTINPGDSFGEAVDISGDFVVVGARNDDFDVNDANFVDNAGAAYIYEKNLGGADNWGLVRKIAPALRELGDSFGVSVAIEGDLFVVGAPGERQDASELVPLSYTGAAYIYRKDQGGADNWGQVKKIAPTVRAVQDWFGADVDISGNNVIVSAPFEDEDQDELNYVADAGAAYIFSKDEGGTDVWGQVLKLTATTRTADSWFGNKVKISGDFAVVGSSSEDLDGQGQNFISGAGGAYLFKRDVANGGQWIPVQRLSPSLRVGGDNFGRSVALSGSTLFVGAFGLAREAGELDVFSPGTVYIFQQGPALPVTLASFSVSKVENQAFLQWTTSAETNTSHFEIQKSLNAKDWTTIGTRQAAKESNAVLHYTHWDSRLAAGNIYYRLKMVDQDGTFAYSSIRNLLGENGAEFVAFPNPVTEKIFIKTTDSNQIAAVEIRNTAGQLVHETAQIDGEGISVGKLVPGTYIIQIRNADGTSVARKITISR</sequence>
<accession>A0ABU1QW08</accession>
<keyword evidence="1 4" id="KW-0732">Signal</keyword>
<protein>
    <recommendedName>
        <fullName evidence="5">Secretion system C-terminal sorting domain-containing protein</fullName>
    </recommendedName>
</protein>
<dbReference type="SUPFAM" id="SSF69318">
    <property type="entry name" value="Integrin alpha N-terminal domain"/>
    <property type="match status" value="1"/>
</dbReference>